<protein>
    <recommendedName>
        <fullName evidence="3">HTH CENPB-type domain-containing protein</fullName>
    </recommendedName>
</protein>
<keyword evidence="2" id="KW-1185">Reference proteome</keyword>
<comment type="caution">
    <text evidence="1">The sequence shown here is derived from an EMBL/GenBank/DDBJ whole genome shotgun (WGS) entry which is preliminary data.</text>
</comment>
<sequence length="118" mass="13642">MPSKRGKSVRASAEEYKTDKKKTLTSEEYALEKYLQLASKLYYGLSPKTTREFAYPYAIANGKCILENWSTNKSSSWLKGFMYKYKDSFLRYPESTTGSILQKKNLYLKICSALMSRV</sequence>
<gene>
    <name evidence="1" type="ORF">AVEN_48121_1</name>
</gene>
<dbReference type="AlphaFoldDB" id="A0A4Y2L5Z2"/>
<accession>A0A4Y2L5Z2</accession>
<evidence type="ECO:0000313" key="2">
    <source>
        <dbReference type="Proteomes" id="UP000499080"/>
    </source>
</evidence>
<dbReference type="EMBL" id="BGPR01005334">
    <property type="protein sequence ID" value="GBN09243.1"/>
    <property type="molecule type" value="Genomic_DNA"/>
</dbReference>
<evidence type="ECO:0008006" key="3">
    <source>
        <dbReference type="Google" id="ProtNLM"/>
    </source>
</evidence>
<evidence type="ECO:0000313" key="1">
    <source>
        <dbReference type="EMBL" id="GBN09243.1"/>
    </source>
</evidence>
<name>A0A4Y2L5Z2_ARAVE</name>
<proteinExistence type="predicted"/>
<reference evidence="1 2" key="1">
    <citation type="journal article" date="2019" name="Sci. Rep.">
        <title>Orb-weaving spider Araneus ventricosus genome elucidates the spidroin gene catalogue.</title>
        <authorList>
            <person name="Kono N."/>
            <person name="Nakamura H."/>
            <person name="Ohtoshi R."/>
            <person name="Moran D.A.P."/>
            <person name="Shinohara A."/>
            <person name="Yoshida Y."/>
            <person name="Fujiwara M."/>
            <person name="Mori M."/>
            <person name="Tomita M."/>
            <person name="Arakawa K."/>
        </authorList>
    </citation>
    <scope>NUCLEOTIDE SEQUENCE [LARGE SCALE GENOMIC DNA]</scope>
</reference>
<dbReference type="Proteomes" id="UP000499080">
    <property type="component" value="Unassembled WGS sequence"/>
</dbReference>
<organism evidence="1 2">
    <name type="scientific">Araneus ventricosus</name>
    <name type="common">Orbweaver spider</name>
    <name type="synonym">Epeira ventricosa</name>
    <dbReference type="NCBI Taxonomy" id="182803"/>
    <lineage>
        <taxon>Eukaryota</taxon>
        <taxon>Metazoa</taxon>
        <taxon>Ecdysozoa</taxon>
        <taxon>Arthropoda</taxon>
        <taxon>Chelicerata</taxon>
        <taxon>Arachnida</taxon>
        <taxon>Araneae</taxon>
        <taxon>Araneomorphae</taxon>
        <taxon>Entelegynae</taxon>
        <taxon>Araneoidea</taxon>
        <taxon>Araneidae</taxon>
        <taxon>Araneus</taxon>
    </lineage>
</organism>